<name>A0AAD5VAF9_9APHY</name>
<dbReference type="Proteomes" id="UP001212997">
    <property type="component" value="Unassembled WGS sequence"/>
</dbReference>
<keyword evidence="2" id="KW-0472">Membrane</keyword>
<reference evidence="3" key="1">
    <citation type="submission" date="2022-07" db="EMBL/GenBank/DDBJ databases">
        <title>Genome Sequence of Physisporinus lineatus.</title>
        <authorList>
            <person name="Buettner E."/>
        </authorList>
    </citation>
    <scope>NUCLEOTIDE SEQUENCE</scope>
    <source>
        <strain evidence="3">VT162</strain>
    </source>
</reference>
<dbReference type="AlphaFoldDB" id="A0AAD5VAF9"/>
<feature type="compositionally biased region" description="Polar residues" evidence="1">
    <location>
        <begin position="322"/>
        <end position="333"/>
    </location>
</feature>
<evidence type="ECO:0000256" key="1">
    <source>
        <dbReference type="SAM" id="MobiDB-lite"/>
    </source>
</evidence>
<feature type="region of interest" description="Disordered" evidence="1">
    <location>
        <begin position="322"/>
        <end position="354"/>
    </location>
</feature>
<feature type="transmembrane region" description="Helical" evidence="2">
    <location>
        <begin position="196"/>
        <end position="220"/>
    </location>
</feature>
<proteinExistence type="predicted"/>
<dbReference type="EMBL" id="JANAWD010000060">
    <property type="protein sequence ID" value="KAJ3488756.1"/>
    <property type="molecule type" value="Genomic_DNA"/>
</dbReference>
<feature type="compositionally biased region" description="Low complexity" evidence="1">
    <location>
        <begin position="260"/>
        <end position="276"/>
    </location>
</feature>
<comment type="caution">
    <text evidence="3">The sequence shown here is derived from an EMBL/GenBank/DDBJ whole genome shotgun (WGS) entry which is preliminary data.</text>
</comment>
<keyword evidence="2" id="KW-1133">Transmembrane helix</keyword>
<keyword evidence="2" id="KW-0812">Transmembrane</keyword>
<evidence type="ECO:0000313" key="3">
    <source>
        <dbReference type="EMBL" id="KAJ3488756.1"/>
    </source>
</evidence>
<feature type="region of interest" description="Disordered" evidence="1">
    <location>
        <begin position="457"/>
        <end position="483"/>
    </location>
</feature>
<evidence type="ECO:0000313" key="4">
    <source>
        <dbReference type="Proteomes" id="UP001212997"/>
    </source>
</evidence>
<sequence>MDMFKRLFLGAVGMPKRMNQVEQRGVGEGSPLLSRVVIAKRGLVFADIPALEGLDPEDGLLSSIPALTDPLAVLPQPLPTLISLTGVTSASAPTVLLTPSSTISPPSLVSLSTLGSSTEDSSSSVLTATPTSDTLVSGSPSALPLNTSTPSLSVSSQEGPIAASLPASSIPIASNTASADAEAAPPTNWFMENKTLSITLLTLFSLVALVLIVTFGTWCIRRRRRDRLQDLTADFSAEELAGPGDVEKGDALSALGSALPMRPSPTSTNSSPVSGPRRGLRSATLDNRDMYERTGYPSLPVFVPRGQVEDNDSIRDFESTMSPVTRRGSNTPQFPGAFDISRLPPGLTPPPPARGVGRPFNTTRKPPPPLLQVDIPIYSGVGAAALRSSISLALSPMQIASPVNPGRPLDSPQPSSPGVLFTPLRTPTTPRGWTHAKSHSHMLDPSLPGMPMAAPLPDVFGSSPSTSREAVPLTPTRQLKVCR</sequence>
<feature type="region of interest" description="Disordered" evidence="1">
    <location>
        <begin position="110"/>
        <end position="142"/>
    </location>
</feature>
<feature type="compositionally biased region" description="Low complexity" evidence="1">
    <location>
        <begin position="110"/>
        <end position="127"/>
    </location>
</feature>
<feature type="region of interest" description="Disordered" evidence="1">
    <location>
        <begin position="256"/>
        <end position="307"/>
    </location>
</feature>
<organism evidence="3 4">
    <name type="scientific">Meripilus lineatus</name>
    <dbReference type="NCBI Taxonomy" id="2056292"/>
    <lineage>
        <taxon>Eukaryota</taxon>
        <taxon>Fungi</taxon>
        <taxon>Dikarya</taxon>
        <taxon>Basidiomycota</taxon>
        <taxon>Agaricomycotina</taxon>
        <taxon>Agaricomycetes</taxon>
        <taxon>Polyporales</taxon>
        <taxon>Meripilaceae</taxon>
        <taxon>Meripilus</taxon>
    </lineage>
</organism>
<feature type="compositionally biased region" description="Polar residues" evidence="1">
    <location>
        <begin position="128"/>
        <end position="142"/>
    </location>
</feature>
<accession>A0AAD5VAF9</accession>
<keyword evidence="4" id="KW-1185">Reference proteome</keyword>
<protein>
    <submittedName>
        <fullName evidence="3">Uncharacterized protein</fullName>
    </submittedName>
</protein>
<evidence type="ECO:0000256" key="2">
    <source>
        <dbReference type="SAM" id="Phobius"/>
    </source>
</evidence>
<gene>
    <name evidence="3" type="ORF">NLI96_g2608</name>
</gene>